<evidence type="ECO:0000313" key="2">
    <source>
        <dbReference type="Proteomes" id="UP001165136"/>
    </source>
</evidence>
<name>A0A9W6QTC7_9PSEU</name>
<proteinExistence type="predicted"/>
<reference evidence="1" key="1">
    <citation type="submission" date="2023-03" db="EMBL/GenBank/DDBJ databases">
        <title>Amycolatopsis taiwanensis NBRC 103393.</title>
        <authorList>
            <person name="Ichikawa N."/>
            <person name="Sato H."/>
            <person name="Tonouchi N."/>
        </authorList>
    </citation>
    <scope>NUCLEOTIDE SEQUENCE</scope>
    <source>
        <strain evidence="1">NBRC 103393</strain>
    </source>
</reference>
<comment type="caution">
    <text evidence="1">The sequence shown here is derived from an EMBL/GenBank/DDBJ whole genome shotgun (WGS) entry which is preliminary data.</text>
</comment>
<protein>
    <submittedName>
        <fullName evidence="1">Uncharacterized protein</fullName>
    </submittedName>
</protein>
<dbReference type="EMBL" id="BSTI01000001">
    <property type="protein sequence ID" value="GLY63656.1"/>
    <property type="molecule type" value="Genomic_DNA"/>
</dbReference>
<gene>
    <name evidence="1" type="ORF">Atai01_02750</name>
</gene>
<dbReference type="Proteomes" id="UP001165136">
    <property type="component" value="Unassembled WGS sequence"/>
</dbReference>
<organism evidence="1 2">
    <name type="scientific">Amycolatopsis taiwanensis</name>
    <dbReference type="NCBI Taxonomy" id="342230"/>
    <lineage>
        <taxon>Bacteria</taxon>
        <taxon>Bacillati</taxon>
        <taxon>Actinomycetota</taxon>
        <taxon>Actinomycetes</taxon>
        <taxon>Pseudonocardiales</taxon>
        <taxon>Pseudonocardiaceae</taxon>
        <taxon>Amycolatopsis</taxon>
    </lineage>
</organism>
<evidence type="ECO:0000313" key="1">
    <source>
        <dbReference type="EMBL" id="GLY63656.1"/>
    </source>
</evidence>
<accession>A0A9W6QTC7</accession>
<dbReference type="AlphaFoldDB" id="A0A9W6QTC7"/>
<keyword evidence="2" id="KW-1185">Reference proteome</keyword>
<sequence length="83" mass="8825">MSTSAPIRGSTLAPQLDDETRALITALATVNGHIPRVVTLLAQDELPVAKQQEFASLLTSLGELLSEHATSRSRTRAASRQSA</sequence>